<dbReference type="InParanoid" id="A0A2K1QNG1"/>
<dbReference type="AlphaFoldDB" id="A0A2K1QNG1"/>
<dbReference type="PRINTS" id="PR00385">
    <property type="entry name" value="P450"/>
</dbReference>
<dbReference type="Gene3D" id="1.10.630.10">
    <property type="entry name" value="Cytochrome P450"/>
    <property type="match status" value="1"/>
</dbReference>
<dbReference type="PANTHER" id="PTHR24305:SF166">
    <property type="entry name" value="CYTOCHROME P450 12A4, MITOCHONDRIAL-RELATED"/>
    <property type="match status" value="1"/>
</dbReference>
<comment type="cofactor">
    <cofactor evidence="1 5">
        <name>heme</name>
        <dbReference type="ChEBI" id="CHEBI:30413"/>
    </cofactor>
</comment>
<evidence type="ECO:0000256" key="1">
    <source>
        <dbReference type="ARBA" id="ARBA00001971"/>
    </source>
</evidence>
<dbReference type="Proteomes" id="UP000243797">
    <property type="component" value="Unassembled WGS sequence"/>
</dbReference>
<comment type="caution">
    <text evidence="7">The sequence shown here is derived from an EMBL/GenBank/DDBJ whole genome shotgun (WGS) entry which is preliminary data.</text>
</comment>
<dbReference type="GO" id="GO:0004497">
    <property type="term" value="F:monooxygenase activity"/>
    <property type="evidence" value="ECO:0007669"/>
    <property type="project" value="UniProtKB-KW"/>
</dbReference>
<accession>A0A2K1QNG1</accession>
<protein>
    <submittedName>
        <fullName evidence="7">Isotrichodermin C-15 hydroxylase</fullName>
    </submittedName>
</protein>
<evidence type="ECO:0000256" key="5">
    <source>
        <dbReference type="PIRSR" id="PIRSR602403-1"/>
    </source>
</evidence>
<comment type="similarity">
    <text evidence="2 6">Belongs to the cytochrome P450 family.</text>
</comment>
<dbReference type="InterPro" id="IPR036396">
    <property type="entry name" value="Cyt_P450_sf"/>
</dbReference>
<dbReference type="InterPro" id="IPR001128">
    <property type="entry name" value="Cyt_P450"/>
</dbReference>
<evidence type="ECO:0000313" key="8">
    <source>
        <dbReference type="Proteomes" id="UP000243797"/>
    </source>
</evidence>
<evidence type="ECO:0000256" key="6">
    <source>
        <dbReference type="RuleBase" id="RU000461"/>
    </source>
</evidence>
<dbReference type="PROSITE" id="PS00086">
    <property type="entry name" value="CYTOCHROME_P450"/>
    <property type="match status" value="1"/>
</dbReference>
<dbReference type="STRING" id="2082308.A0A2K1QNG1"/>
<dbReference type="SUPFAM" id="SSF48264">
    <property type="entry name" value="Cytochrome P450"/>
    <property type="match status" value="1"/>
</dbReference>
<keyword evidence="6" id="KW-0560">Oxidoreductase</keyword>
<dbReference type="GO" id="GO:0016705">
    <property type="term" value="F:oxidoreductase activity, acting on paired donors, with incorporation or reduction of molecular oxygen"/>
    <property type="evidence" value="ECO:0007669"/>
    <property type="project" value="InterPro"/>
</dbReference>
<proteinExistence type="inferred from homology"/>
<dbReference type="EMBL" id="NKHZ01000055">
    <property type="protein sequence ID" value="PNS16656.1"/>
    <property type="molecule type" value="Genomic_DNA"/>
</dbReference>
<keyword evidence="4 5" id="KW-0408">Iron</keyword>
<feature type="binding site" description="axial binding residue" evidence="5">
    <location>
        <position position="475"/>
    </location>
    <ligand>
        <name>heme</name>
        <dbReference type="ChEBI" id="CHEBI:30413"/>
    </ligand>
    <ligandPart>
        <name>Fe</name>
        <dbReference type="ChEBI" id="CHEBI:18248"/>
    </ligandPart>
</feature>
<dbReference type="CDD" id="cd11059">
    <property type="entry name" value="CYP_fungal"/>
    <property type="match status" value="1"/>
</dbReference>
<dbReference type="Pfam" id="PF00067">
    <property type="entry name" value="p450"/>
    <property type="match status" value="1"/>
</dbReference>
<evidence type="ECO:0000256" key="2">
    <source>
        <dbReference type="ARBA" id="ARBA00010617"/>
    </source>
</evidence>
<name>A0A2K1QNG1_9PEZI</name>
<dbReference type="GO" id="GO:0020037">
    <property type="term" value="F:heme binding"/>
    <property type="evidence" value="ECO:0007669"/>
    <property type="project" value="InterPro"/>
</dbReference>
<keyword evidence="3 5" id="KW-0479">Metal-binding</keyword>
<keyword evidence="8" id="KW-1185">Reference proteome</keyword>
<evidence type="ECO:0000256" key="4">
    <source>
        <dbReference type="ARBA" id="ARBA00023004"/>
    </source>
</evidence>
<keyword evidence="5 6" id="KW-0349">Heme</keyword>
<dbReference type="InterPro" id="IPR002403">
    <property type="entry name" value="Cyt_P450_E_grp-IV"/>
</dbReference>
<dbReference type="PRINTS" id="PR00465">
    <property type="entry name" value="EP450IV"/>
</dbReference>
<dbReference type="PANTHER" id="PTHR24305">
    <property type="entry name" value="CYTOCHROME P450"/>
    <property type="match status" value="1"/>
</dbReference>
<evidence type="ECO:0000256" key="3">
    <source>
        <dbReference type="ARBA" id="ARBA00022723"/>
    </source>
</evidence>
<gene>
    <name evidence="7" type="ORF">CAC42_4620</name>
</gene>
<organism evidence="7 8">
    <name type="scientific">Sphaceloma murrayae</name>
    <dbReference type="NCBI Taxonomy" id="2082308"/>
    <lineage>
        <taxon>Eukaryota</taxon>
        <taxon>Fungi</taxon>
        <taxon>Dikarya</taxon>
        <taxon>Ascomycota</taxon>
        <taxon>Pezizomycotina</taxon>
        <taxon>Dothideomycetes</taxon>
        <taxon>Dothideomycetidae</taxon>
        <taxon>Myriangiales</taxon>
        <taxon>Elsinoaceae</taxon>
        <taxon>Sphaceloma</taxon>
    </lineage>
</organism>
<sequence length="537" mass="60254">MILTIPVLGFTLFLLYRFILYPVLISPLSRIPTAHWSSPFCPLWLLHLRRRGSPNATIHALHQLHGPLLRLAPNEISVNCVDGGIRTVYGGGYEKDDWYAVFRNYGVSNVFSSSGRAEHSRRKRMMSNVYAKSTVTGSETMRAVARRVLGERLMPGLSRSAEMGEEVEMYALFSGAAMDFVTGYVFGLKCGSDFLRDVDKCRQWLIEYKARQDFIFWPQEMPRLTAVARAMGVKHWLVPKWVDQANENIEAWIMTMCDAADRLYPSREQLEDGDKAAVYNQLRTMMKKTSGQKVDAALTSLERLEIASELLDHVAAGFDTTGITLTYLAWELSKRENQTLQAALRKELRDAWSSAHTTKLMTPPSTLDHFKPLDDLPLLNAIIMESLRLHAAIPGIQPRVTPQDAELGPEGESVNGLPAGVRVTSQAYSLHLNESVFPRAHQWQPRRWLDSDGNLDLGGEKARWFWAFGSGGRMCIGSNLAMLEMKSLVATIWAQFTTDISDDTGMAHKDGYTSEPLGTDDGSYLRLRFAAVNTKVS</sequence>
<keyword evidence="6" id="KW-0503">Monooxygenase</keyword>
<dbReference type="GO" id="GO:0005506">
    <property type="term" value="F:iron ion binding"/>
    <property type="evidence" value="ECO:0007669"/>
    <property type="project" value="InterPro"/>
</dbReference>
<evidence type="ECO:0000313" key="7">
    <source>
        <dbReference type="EMBL" id="PNS16656.1"/>
    </source>
</evidence>
<reference evidence="7 8" key="1">
    <citation type="submission" date="2017-06" db="EMBL/GenBank/DDBJ databases">
        <title>Draft genome sequence of a variant of Elsinoe murrayae.</title>
        <authorList>
            <person name="Cheng Q."/>
        </authorList>
    </citation>
    <scope>NUCLEOTIDE SEQUENCE [LARGE SCALE GENOMIC DNA]</scope>
    <source>
        <strain evidence="7 8">CQ-2017a</strain>
    </source>
</reference>
<dbReference type="InterPro" id="IPR050121">
    <property type="entry name" value="Cytochrome_P450_monoxygenase"/>
</dbReference>
<dbReference type="OrthoDB" id="1470350at2759"/>
<dbReference type="InterPro" id="IPR017972">
    <property type="entry name" value="Cyt_P450_CS"/>
</dbReference>